<evidence type="ECO:0000256" key="1">
    <source>
        <dbReference type="SAM" id="MobiDB-lite"/>
    </source>
</evidence>
<organism evidence="2 3">
    <name type="scientific">Vanilla planifolia</name>
    <name type="common">Vanilla</name>
    <dbReference type="NCBI Taxonomy" id="51239"/>
    <lineage>
        <taxon>Eukaryota</taxon>
        <taxon>Viridiplantae</taxon>
        <taxon>Streptophyta</taxon>
        <taxon>Embryophyta</taxon>
        <taxon>Tracheophyta</taxon>
        <taxon>Spermatophyta</taxon>
        <taxon>Magnoliopsida</taxon>
        <taxon>Liliopsida</taxon>
        <taxon>Asparagales</taxon>
        <taxon>Orchidaceae</taxon>
        <taxon>Vanilloideae</taxon>
        <taxon>Vanilleae</taxon>
        <taxon>Vanilla</taxon>
    </lineage>
</organism>
<accession>A0A835PL25</accession>
<gene>
    <name evidence="2" type="ORF">HPP92_025460</name>
</gene>
<reference evidence="2 3" key="1">
    <citation type="journal article" date="2020" name="Nat. Food">
        <title>A phased Vanilla planifolia genome enables genetic improvement of flavour and production.</title>
        <authorList>
            <person name="Hasing T."/>
            <person name="Tang H."/>
            <person name="Brym M."/>
            <person name="Khazi F."/>
            <person name="Huang T."/>
            <person name="Chambers A.H."/>
        </authorList>
    </citation>
    <scope>NUCLEOTIDE SEQUENCE [LARGE SCALE GENOMIC DNA]</scope>
    <source>
        <tissue evidence="2">Leaf</tissue>
    </source>
</reference>
<protein>
    <submittedName>
        <fullName evidence="2">Uncharacterized protein</fullName>
    </submittedName>
</protein>
<evidence type="ECO:0000313" key="2">
    <source>
        <dbReference type="EMBL" id="KAG0454156.1"/>
    </source>
</evidence>
<dbReference type="AlphaFoldDB" id="A0A835PL25"/>
<name>A0A835PL25_VANPL</name>
<comment type="caution">
    <text evidence="2">The sequence shown here is derived from an EMBL/GenBank/DDBJ whole genome shotgun (WGS) entry which is preliminary data.</text>
</comment>
<feature type="region of interest" description="Disordered" evidence="1">
    <location>
        <begin position="38"/>
        <end position="57"/>
    </location>
</feature>
<dbReference type="Proteomes" id="UP000639772">
    <property type="component" value="Unassembled WGS sequence"/>
</dbReference>
<proteinExistence type="predicted"/>
<feature type="compositionally biased region" description="Basic and acidic residues" evidence="1">
    <location>
        <begin position="45"/>
        <end position="57"/>
    </location>
</feature>
<dbReference type="EMBL" id="JADCNM010000014">
    <property type="protein sequence ID" value="KAG0454156.1"/>
    <property type="molecule type" value="Genomic_DNA"/>
</dbReference>
<evidence type="ECO:0000313" key="3">
    <source>
        <dbReference type="Proteomes" id="UP000639772"/>
    </source>
</evidence>
<sequence length="57" mass="6158">MKQKQDCDQATNGFPQGRSFVASTATLATGEKWVGETMVSSVGERLPKDRDQHDCGG</sequence>